<dbReference type="Proteomes" id="UP000581688">
    <property type="component" value="Unassembled WGS sequence"/>
</dbReference>
<organism evidence="2 3">
    <name type="scientific">Salirhabdus euzebyi</name>
    <dbReference type="NCBI Taxonomy" id="394506"/>
    <lineage>
        <taxon>Bacteria</taxon>
        <taxon>Bacillati</taxon>
        <taxon>Bacillota</taxon>
        <taxon>Bacilli</taxon>
        <taxon>Bacillales</taxon>
        <taxon>Bacillaceae</taxon>
        <taxon>Salirhabdus</taxon>
    </lineage>
</organism>
<dbReference type="EC" id="3.1.4.46" evidence="2"/>
<dbReference type="AlphaFoldDB" id="A0A841QAN0"/>
<comment type="caution">
    <text evidence="2">The sequence shown here is derived from an EMBL/GenBank/DDBJ whole genome shotgun (WGS) entry which is preliminary data.</text>
</comment>
<evidence type="ECO:0000313" key="2">
    <source>
        <dbReference type="EMBL" id="MBB6455344.1"/>
    </source>
</evidence>
<dbReference type="CDD" id="cd08563">
    <property type="entry name" value="GDPD_TtGDE_like"/>
    <property type="match status" value="1"/>
</dbReference>
<reference evidence="2 3" key="1">
    <citation type="submission" date="2020-08" db="EMBL/GenBank/DDBJ databases">
        <title>Genomic Encyclopedia of Type Strains, Phase IV (KMG-IV): sequencing the most valuable type-strain genomes for metagenomic binning, comparative biology and taxonomic classification.</title>
        <authorList>
            <person name="Goeker M."/>
        </authorList>
    </citation>
    <scope>NUCLEOTIDE SEQUENCE [LARGE SCALE GENOMIC DNA]</scope>
    <source>
        <strain evidence="2 3">DSM 19612</strain>
    </source>
</reference>
<dbReference type="RefSeq" id="WP_174497901.1">
    <property type="nucleotide sequence ID" value="NZ_CADDWK010000022.1"/>
</dbReference>
<accession>A0A841QAN0</accession>
<dbReference type="Gene3D" id="3.20.20.190">
    <property type="entry name" value="Phosphatidylinositol (PI) phosphodiesterase"/>
    <property type="match status" value="1"/>
</dbReference>
<evidence type="ECO:0000313" key="3">
    <source>
        <dbReference type="Proteomes" id="UP000581688"/>
    </source>
</evidence>
<name>A0A841QAN0_9BACI</name>
<dbReference type="InterPro" id="IPR017946">
    <property type="entry name" value="PLC-like_Pdiesterase_TIM-brl"/>
</dbReference>
<dbReference type="SUPFAM" id="SSF51695">
    <property type="entry name" value="PLC-like phosphodiesterases"/>
    <property type="match status" value="1"/>
</dbReference>
<proteinExistence type="predicted"/>
<protein>
    <submittedName>
        <fullName evidence="2">Glycerophosphoryl diester phosphodiesterase</fullName>
        <ecNumber evidence="2">3.1.4.46</ecNumber>
    </submittedName>
</protein>
<dbReference type="PANTHER" id="PTHR46211:SF1">
    <property type="entry name" value="GLYCEROPHOSPHODIESTER PHOSPHODIESTERASE, CYTOPLASMIC"/>
    <property type="match status" value="1"/>
</dbReference>
<dbReference type="Pfam" id="PF03009">
    <property type="entry name" value="GDPD"/>
    <property type="match status" value="1"/>
</dbReference>
<keyword evidence="3" id="KW-1185">Reference proteome</keyword>
<dbReference type="GO" id="GO:0008889">
    <property type="term" value="F:glycerophosphodiester phosphodiesterase activity"/>
    <property type="evidence" value="ECO:0007669"/>
    <property type="project" value="UniProtKB-EC"/>
</dbReference>
<dbReference type="GO" id="GO:0006629">
    <property type="term" value="P:lipid metabolic process"/>
    <property type="evidence" value="ECO:0007669"/>
    <property type="project" value="InterPro"/>
</dbReference>
<dbReference type="InterPro" id="IPR030395">
    <property type="entry name" value="GP_PDE_dom"/>
</dbReference>
<dbReference type="PROSITE" id="PS51704">
    <property type="entry name" value="GP_PDE"/>
    <property type="match status" value="1"/>
</dbReference>
<keyword evidence="2" id="KW-0378">Hydrolase</keyword>
<sequence>MKTKIYAHRGASRYAPENTMPAFQLAYEMKADGIETDVQLTKDGVPVLIHDENVRRTTNGTGFVEDYTLEEIKQLDAGSWFSSKYAGTSIVTLEELLQWAKPKQLLLNIELKNNVIEYKKLEQKVYQLLFTYDLLDRTVISSFNPKSIEKFKKIDRNVNIAFLTSTKIRRLANFTKLLGASGIHIKYRILSTHLVGECQKHGLDLRVYTVNRPAQIVRCYKLGCTAIFTDVPDIAVKLLLHNQSVEKVTRKFPFRRR</sequence>
<dbReference type="PANTHER" id="PTHR46211">
    <property type="entry name" value="GLYCEROPHOSPHORYL DIESTER PHOSPHODIESTERASE"/>
    <property type="match status" value="1"/>
</dbReference>
<gene>
    <name evidence="2" type="ORF">HNQ94_003844</name>
</gene>
<evidence type="ECO:0000259" key="1">
    <source>
        <dbReference type="PROSITE" id="PS51704"/>
    </source>
</evidence>
<dbReference type="EMBL" id="JACHGH010000019">
    <property type="protein sequence ID" value="MBB6455344.1"/>
    <property type="molecule type" value="Genomic_DNA"/>
</dbReference>
<feature type="domain" description="GP-PDE" evidence="1">
    <location>
        <begin position="3"/>
        <end position="239"/>
    </location>
</feature>